<dbReference type="Pfam" id="PF12250">
    <property type="entry name" value="AftA_N"/>
    <property type="match status" value="1"/>
</dbReference>
<dbReference type="KEGG" id="cvt:B843_02240"/>
<protein>
    <submittedName>
        <fullName evidence="3">Arabinofuranosyl transferase A</fullName>
    </submittedName>
</protein>
<reference evidence="3 4" key="1">
    <citation type="submission" date="2013-02" db="EMBL/GenBank/DDBJ databases">
        <title>The complete genome sequence of Corynebacterium vitaeruminis DSM 20294.</title>
        <authorList>
            <person name="Ruckert C."/>
            <person name="Albersmeier A."/>
            <person name="Kalinowski J."/>
        </authorList>
    </citation>
    <scope>NUCLEOTIDE SEQUENCE [LARGE SCALE GENOMIC DNA]</scope>
    <source>
        <strain evidence="4">ATCC 10234</strain>
    </source>
</reference>
<evidence type="ECO:0000313" key="4">
    <source>
        <dbReference type="Proteomes" id="UP000019222"/>
    </source>
</evidence>
<dbReference type="PATRIC" id="fig|1224164.3.peg.441"/>
<dbReference type="EMBL" id="CP004353">
    <property type="protein sequence ID" value="AHI21840.1"/>
    <property type="molecule type" value="Genomic_DNA"/>
</dbReference>
<keyword evidence="1" id="KW-1133">Transmembrane helix</keyword>
<evidence type="ECO:0000256" key="1">
    <source>
        <dbReference type="SAM" id="Phobius"/>
    </source>
</evidence>
<feature type="transmembrane region" description="Helical" evidence="1">
    <location>
        <begin position="253"/>
        <end position="270"/>
    </location>
</feature>
<proteinExistence type="predicted"/>
<keyword evidence="4" id="KW-1185">Reference proteome</keyword>
<feature type="transmembrane region" description="Helical" evidence="1">
    <location>
        <begin position="332"/>
        <end position="351"/>
    </location>
</feature>
<dbReference type="Proteomes" id="UP000019222">
    <property type="component" value="Chromosome"/>
</dbReference>
<keyword evidence="1" id="KW-0812">Transmembrane</keyword>
<dbReference type="InterPro" id="IPR020963">
    <property type="entry name" value="ArabinofuranosylTrfase_AftA_N"/>
</dbReference>
<feature type="transmembrane region" description="Helical" evidence="1">
    <location>
        <begin position="390"/>
        <end position="411"/>
    </location>
</feature>
<keyword evidence="3" id="KW-0808">Transferase</keyword>
<dbReference type="STRING" id="1224164.B843_02240"/>
<evidence type="ECO:0000259" key="2">
    <source>
        <dbReference type="Pfam" id="PF12250"/>
    </source>
</evidence>
<dbReference type="AlphaFoldDB" id="W5XYU2"/>
<name>W5XYU2_9CORY</name>
<feature type="transmembrane region" description="Helical" evidence="1">
    <location>
        <begin position="45"/>
        <end position="61"/>
    </location>
</feature>
<accession>W5XYU2</accession>
<dbReference type="GO" id="GO:0005886">
    <property type="term" value="C:plasma membrane"/>
    <property type="evidence" value="ECO:0007669"/>
    <property type="project" value="InterPro"/>
</dbReference>
<organism evidence="3 4">
    <name type="scientific">Corynebacterium vitaeruminis DSM 20294</name>
    <dbReference type="NCBI Taxonomy" id="1224164"/>
    <lineage>
        <taxon>Bacteria</taxon>
        <taxon>Bacillati</taxon>
        <taxon>Actinomycetota</taxon>
        <taxon>Actinomycetes</taxon>
        <taxon>Mycobacteriales</taxon>
        <taxon>Corynebacteriaceae</taxon>
        <taxon>Corynebacterium</taxon>
    </lineage>
</organism>
<gene>
    <name evidence="3" type="ORF">B843_02240</name>
</gene>
<feature type="transmembrane region" description="Helical" evidence="1">
    <location>
        <begin position="151"/>
        <end position="171"/>
    </location>
</feature>
<dbReference type="GO" id="GO:0044038">
    <property type="term" value="P:cell wall macromolecule biosynthetic process"/>
    <property type="evidence" value="ECO:0007669"/>
    <property type="project" value="InterPro"/>
</dbReference>
<dbReference type="GO" id="GO:0016757">
    <property type="term" value="F:glycosyltransferase activity"/>
    <property type="evidence" value="ECO:0007669"/>
    <property type="project" value="InterPro"/>
</dbReference>
<feature type="transmembrane region" description="Helical" evidence="1">
    <location>
        <begin position="178"/>
        <end position="198"/>
    </location>
</feature>
<feature type="domain" description="Arabinofuranosyltransferase AftA N-terminal" evidence="2">
    <location>
        <begin position="41"/>
        <end position="396"/>
    </location>
</feature>
<keyword evidence="1" id="KW-0472">Membrane</keyword>
<evidence type="ECO:0000313" key="3">
    <source>
        <dbReference type="EMBL" id="AHI21840.1"/>
    </source>
</evidence>
<dbReference type="RefSeq" id="WP_025251899.1">
    <property type="nucleotide sequence ID" value="NZ_CP004353.1"/>
</dbReference>
<dbReference type="HOGENOM" id="CLU_452515_0_0_11"/>
<feature type="transmembrane region" description="Helical" evidence="1">
    <location>
        <begin position="279"/>
        <end position="299"/>
    </location>
</feature>
<feature type="transmembrane region" description="Helical" evidence="1">
    <location>
        <begin position="73"/>
        <end position="95"/>
    </location>
</feature>
<feature type="transmembrane region" description="Helical" evidence="1">
    <location>
        <begin position="358"/>
        <end position="378"/>
    </location>
</feature>
<sequence length="603" mass="63995">MKRSVILATYLPLVLLSPLIGWVLNIALVANARFAESGSNATQTASLMLLGGVAIMALAYLGHRLRDGIIRGLALQLVAVVPLAVLLRGTGTYLFGVNGDQQFRLALVEKYTYFFTPVDAYDAQAPGFYPGLWFWLSGKLMRVVGWSAPRGYPVVALATLAATTAIVCWLWEECRRKQLTAVPTAVAGLAASLAGWFFAAYEPYSWIVLAPIVPVSYLFLDALRNLGTTPVRGLAVTGAWLGLYLGLAASTYSLVAIPVGLVTLILLAVARPRAGLKKWAALFAPAILVAGVLAAYWWAGYLLHRGEGGAGNVAASYAPAESVAFAFPEDPLWAALCLIAVASVAAQWHALRALEAHVAVLGGCVAWYALSAVRNVAVGGSLLAFRSTPLVMMIVVLLAWELFTLVVQALASARLRAGAPERAIRVSRHRPLPPVGALACGVALIVAAQHPTAELSSYAQEAQKARSQVDALVELGTCVHNGLGEKIDGASLVAYELNLPAVLPVFTQAPPNITYVNPTTNLTSHERLIAALSGAHTTEELKQILADYRLDGLAALERDGRLVVRALDTQGRIVETAIDPAAVSNEWESVTCGETRVILTAGS</sequence>